<dbReference type="PANTHER" id="PTHR21646">
    <property type="entry name" value="UBIQUITIN CARBOXYL-TERMINAL HYDROLASE"/>
    <property type="match status" value="1"/>
</dbReference>
<dbReference type="Proteomes" id="UP001642483">
    <property type="component" value="Unassembled WGS sequence"/>
</dbReference>
<evidence type="ECO:0000256" key="10">
    <source>
        <dbReference type="ARBA" id="ARBA00023015"/>
    </source>
</evidence>
<dbReference type="PANTHER" id="PTHR21646:SF33">
    <property type="entry name" value="UBIQUITIN CARBOXYL-TERMINAL HYDROLASE 22"/>
    <property type="match status" value="1"/>
</dbReference>
<evidence type="ECO:0000313" key="18">
    <source>
        <dbReference type="EMBL" id="CAK8683185.1"/>
    </source>
</evidence>
<dbReference type="PROSITE" id="PS00973">
    <property type="entry name" value="USP_2"/>
    <property type="match status" value="1"/>
</dbReference>
<dbReference type="InterPro" id="IPR001394">
    <property type="entry name" value="Peptidase_C19_UCH"/>
</dbReference>
<keyword evidence="9" id="KW-0862">Zinc</keyword>
<keyword evidence="6 15" id="KW-0833">Ubl conjugation pathway</keyword>
<keyword evidence="3 15" id="KW-0645">Protease</keyword>
<dbReference type="SUPFAM" id="SSF54001">
    <property type="entry name" value="Cysteine proteinases"/>
    <property type="match status" value="1"/>
</dbReference>
<dbReference type="EC" id="3.4.19.12" evidence="15"/>
<evidence type="ECO:0000256" key="6">
    <source>
        <dbReference type="ARBA" id="ARBA00022786"/>
    </source>
</evidence>
<sequence>MSNNVACSHIATFKEDHGLEPFLITQKWLVHCSTHEARQVRARSCVCRVCHTYSGRLHTCLHCIYFGCYENKHIHRHAQDSGHFLAMDLSYGQTYCFLCHENVYDKEVEEIAQKEWKKVCRFNGWCESLLPTLPYWEPTGMELEYLRLNPKRRKIAADSYVGLRGLVNLGNTCFMNCILQAFVHTPMLRDYFLAERHECDKERCLVCEMTHLFQKFYAGERTAYVPFKLLHLVWTNARHLAGYEQQDAHEFLIAALDLLHQHLSSSESTNDNNKLISGRPSLSRSSSENLIINNLHESVNEPDVNDDDSSSSGNPCDCIIDQIFTGGWQSDVTCQRCGGVSTTIDPFWDISLDLPGSMSSPWHCMSPTQTSAPGMVSQVSGGNQINGSEQRPMSLKDCLNRFTRPEHLGSAAKIKCSRCHSYQESTKQLTLNKLPIVCCFHLKRFEHTNKARRKIPTYISFPMDLDLSPFMASRRSVNTRDETSFDEALRENKYSLFAVVNHLGSLQSGHYSVYVRQHRDQWFQCNDSTILKASKTEVLQSEAYLLFYHKQYLEYD</sequence>
<dbReference type="InterPro" id="IPR018200">
    <property type="entry name" value="USP_CS"/>
</dbReference>
<evidence type="ECO:0000256" key="2">
    <source>
        <dbReference type="ARBA" id="ARBA00004123"/>
    </source>
</evidence>
<keyword evidence="8 15" id="KW-0788">Thiol protease</keyword>
<evidence type="ECO:0000256" key="4">
    <source>
        <dbReference type="ARBA" id="ARBA00022723"/>
    </source>
</evidence>
<dbReference type="Pfam" id="PF02148">
    <property type="entry name" value="zf-UBP"/>
    <property type="match status" value="1"/>
</dbReference>
<keyword evidence="4" id="KW-0479">Metal-binding</keyword>
<evidence type="ECO:0000256" key="8">
    <source>
        <dbReference type="ARBA" id="ARBA00022807"/>
    </source>
</evidence>
<dbReference type="InterPro" id="IPR050185">
    <property type="entry name" value="Ub_carboxyl-term_hydrolase"/>
</dbReference>
<comment type="similarity">
    <text evidence="13">Belongs to the peptidase C19 family. UBP8 subfamily.</text>
</comment>
<feature type="domain" description="UBP-type" evidence="17">
    <location>
        <begin position="5"/>
        <end position="122"/>
    </location>
</feature>
<dbReference type="InterPro" id="IPR028889">
    <property type="entry name" value="USP"/>
</dbReference>
<comment type="caution">
    <text evidence="18">The sequence shown here is derived from an EMBL/GenBank/DDBJ whole genome shotgun (WGS) entry which is preliminary data.</text>
</comment>
<keyword evidence="10" id="KW-0805">Transcription regulation</keyword>
<dbReference type="Pfam" id="PF00443">
    <property type="entry name" value="UCH"/>
    <property type="match status" value="1"/>
</dbReference>
<dbReference type="Gene3D" id="3.30.40.10">
    <property type="entry name" value="Zinc/RING finger domain, C3HC4 (zinc finger)"/>
    <property type="match status" value="1"/>
</dbReference>
<evidence type="ECO:0000259" key="17">
    <source>
        <dbReference type="PROSITE" id="PS50271"/>
    </source>
</evidence>
<keyword evidence="19" id="KW-1185">Reference proteome</keyword>
<evidence type="ECO:0000256" key="9">
    <source>
        <dbReference type="ARBA" id="ARBA00022833"/>
    </source>
</evidence>
<evidence type="ECO:0000256" key="7">
    <source>
        <dbReference type="ARBA" id="ARBA00022801"/>
    </source>
</evidence>
<organism evidence="18 19">
    <name type="scientific">Clavelina lepadiformis</name>
    <name type="common">Light-bulb sea squirt</name>
    <name type="synonym">Ascidia lepadiformis</name>
    <dbReference type="NCBI Taxonomy" id="159417"/>
    <lineage>
        <taxon>Eukaryota</taxon>
        <taxon>Metazoa</taxon>
        <taxon>Chordata</taxon>
        <taxon>Tunicata</taxon>
        <taxon>Ascidiacea</taxon>
        <taxon>Aplousobranchia</taxon>
        <taxon>Clavelinidae</taxon>
        <taxon>Clavelina</taxon>
    </lineage>
</organism>
<evidence type="ECO:0000256" key="1">
    <source>
        <dbReference type="ARBA" id="ARBA00000707"/>
    </source>
</evidence>
<evidence type="ECO:0000256" key="3">
    <source>
        <dbReference type="ARBA" id="ARBA00022670"/>
    </source>
</evidence>
<reference evidence="18 19" key="1">
    <citation type="submission" date="2024-02" db="EMBL/GenBank/DDBJ databases">
        <authorList>
            <person name="Daric V."/>
            <person name="Darras S."/>
        </authorList>
    </citation>
    <scope>NUCLEOTIDE SEQUENCE [LARGE SCALE GENOMIC DNA]</scope>
</reference>
<protein>
    <recommendedName>
        <fullName evidence="15">Ubiquitin carboxyl-terminal hydrolase</fullName>
        <ecNumber evidence="15">3.4.19.12</ecNumber>
    </recommendedName>
</protein>
<proteinExistence type="inferred from homology"/>
<keyword evidence="11" id="KW-0804">Transcription</keyword>
<name>A0ABP0FVJ5_CLALP</name>
<evidence type="ECO:0000256" key="11">
    <source>
        <dbReference type="ARBA" id="ARBA00023163"/>
    </source>
</evidence>
<evidence type="ECO:0000313" key="19">
    <source>
        <dbReference type="Proteomes" id="UP001642483"/>
    </source>
</evidence>
<gene>
    <name evidence="18" type="ORF">CVLEPA_LOCUS14287</name>
</gene>
<evidence type="ECO:0000256" key="14">
    <source>
        <dbReference type="PROSITE-ProRule" id="PRU00502"/>
    </source>
</evidence>
<keyword evidence="7 15" id="KW-0378">Hydrolase</keyword>
<dbReference type="PROSITE" id="PS00972">
    <property type="entry name" value="USP_1"/>
    <property type="match status" value="1"/>
</dbReference>
<comment type="catalytic activity">
    <reaction evidence="1 15">
        <text>Thiol-dependent hydrolysis of ester, thioester, amide, peptide and isopeptide bonds formed by the C-terminal Gly of ubiquitin (a 76-residue protein attached to proteins as an intracellular targeting signal).</text>
        <dbReference type="EC" id="3.4.19.12"/>
    </reaction>
</comment>
<dbReference type="InterPro" id="IPR001607">
    <property type="entry name" value="Znf_UBP"/>
</dbReference>
<evidence type="ECO:0000259" key="16">
    <source>
        <dbReference type="PROSITE" id="PS50235"/>
    </source>
</evidence>
<dbReference type="PROSITE" id="PS50235">
    <property type="entry name" value="USP_3"/>
    <property type="match status" value="1"/>
</dbReference>
<keyword evidence="5 14" id="KW-0863">Zinc-finger</keyword>
<dbReference type="Gene3D" id="3.90.70.10">
    <property type="entry name" value="Cysteine proteinases"/>
    <property type="match status" value="1"/>
</dbReference>
<evidence type="ECO:0000256" key="15">
    <source>
        <dbReference type="RuleBase" id="RU366025"/>
    </source>
</evidence>
<dbReference type="EMBL" id="CAWYQH010000097">
    <property type="protein sequence ID" value="CAK8683185.1"/>
    <property type="molecule type" value="Genomic_DNA"/>
</dbReference>
<dbReference type="SUPFAM" id="SSF57850">
    <property type="entry name" value="RING/U-box"/>
    <property type="match status" value="1"/>
</dbReference>
<accession>A0ABP0FVJ5</accession>
<evidence type="ECO:0000256" key="5">
    <source>
        <dbReference type="ARBA" id="ARBA00022771"/>
    </source>
</evidence>
<dbReference type="PROSITE" id="PS50271">
    <property type="entry name" value="ZF_UBP"/>
    <property type="match status" value="1"/>
</dbReference>
<evidence type="ECO:0000256" key="13">
    <source>
        <dbReference type="ARBA" id="ARBA00038490"/>
    </source>
</evidence>
<comment type="subcellular location">
    <subcellularLocation>
        <location evidence="2">Nucleus</location>
    </subcellularLocation>
</comment>
<keyword evidence="12" id="KW-0539">Nucleus</keyword>
<evidence type="ECO:0000256" key="12">
    <source>
        <dbReference type="ARBA" id="ARBA00023242"/>
    </source>
</evidence>
<feature type="domain" description="USP" evidence="16">
    <location>
        <begin position="164"/>
        <end position="551"/>
    </location>
</feature>
<dbReference type="InterPro" id="IPR013083">
    <property type="entry name" value="Znf_RING/FYVE/PHD"/>
</dbReference>
<dbReference type="InterPro" id="IPR038765">
    <property type="entry name" value="Papain-like_cys_pep_sf"/>
</dbReference>